<evidence type="ECO:0000313" key="5">
    <source>
        <dbReference type="EMBL" id="QOW60759.1"/>
    </source>
</evidence>
<dbReference type="Gene3D" id="1.10.10.60">
    <property type="entry name" value="Homeodomain-like"/>
    <property type="match status" value="2"/>
</dbReference>
<evidence type="ECO:0000259" key="4">
    <source>
        <dbReference type="PROSITE" id="PS01124"/>
    </source>
</evidence>
<dbReference type="EMBL" id="CP061839">
    <property type="protein sequence ID" value="QOW60759.1"/>
    <property type="molecule type" value="Genomic_DNA"/>
</dbReference>
<dbReference type="SUPFAM" id="SSF46689">
    <property type="entry name" value="Homeodomain-like"/>
    <property type="match status" value="2"/>
</dbReference>
<accession>A0A7S6WPL1</accession>
<reference evidence="5 6" key="1">
    <citation type="submission" date="2020-09" db="EMBL/GenBank/DDBJ databases">
        <title>Characterization of Treponema spp. from bovine digital dermatitis in Korea.</title>
        <authorList>
            <person name="Espiritu H.M."/>
            <person name="Cho Y.I."/>
            <person name="Mamuad L."/>
        </authorList>
    </citation>
    <scope>NUCLEOTIDE SEQUENCE [LARGE SCALE GENOMIC DNA]</scope>
    <source>
        <strain evidence="5 6">KS1</strain>
    </source>
</reference>
<keyword evidence="3" id="KW-0804">Transcription</keyword>
<dbReference type="InterPro" id="IPR009057">
    <property type="entry name" value="Homeodomain-like_sf"/>
</dbReference>
<dbReference type="Proteomes" id="UP000593915">
    <property type="component" value="Chromosome"/>
</dbReference>
<evidence type="ECO:0000313" key="6">
    <source>
        <dbReference type="Proteomes" id="UP000593915"/>
    </source>
</evidence>
<evidence type="ECO:0000256" key="2">
    <source>
        <dbReference type="ARBA" id="ARBA00023125"/>
    </source>
</evidence>
<dbReference type="Pfam" id="PF12833">
    <property type="entry name" value="HTH_18"/>
    <property type="match status" value="1"/>
</dbReference>
<dbReference type="PROSITE" id="PS00041">
    <property type="entry name" value="HTH_ARAC_FAMILY_1"/>
    <property type="match status" value="1"/>
</dbReference>
<dbReference type="SMART" id="SM00342">
    <property type="entry name" value="HTH_ARAC"/>
    <property type="match status" value="1"/>
</dbReference>
<name>A0A7S6WPL1_9SPIR</name>
<dbReference type="InterPro" id="IPR018060">
    <property type="entry name" value="HTH_AraC"/>
</dbReference>
<sequence length="313" mass="36018">MEKIYSSFLKHTNSHIIKGNNPYRNFETYFFSSEIGTGYTAIYSVDSYADICITDHIYYSDFKYAVPTEEGIYFQQYDSIDSERKYYAGRVYAGMQYLTVKQKPGTVCYVIKKKTPARVIGVQLKPEYYRSYLKKMFGIEEDEFSKKIAILPKEIRIPEISLILNQIRTFTGSSASTKLFFKSKIDEIASLLLQKSDAALKSCHSITKADHEAIMMTIEYIHSNLSKKLSLKQLANMSYMSPSKFKYVFKAVTGLTLGSYMLNTRMEKACVMLCKTNMYVANIAQSLGYSNTGYFSARFKEYTGLLPNEYRCR</sequence>
<gene>
    <name evidence="5" type="ORF">IFE08_13385</name>
</gene>
<dbReference type="PROSITE" id="PS01124">
    <property type="entry name" value="HTH_ARAC_FAMILY_2"/>
    <property type="match status" value="1"/>
</dbReference>
<dbReference type="RefSeq" id="WP_194076209.1">
    <property type="nucleotide sequence ID" value="NZ_CP061839.1"/>
</dbReference>
<proteinExistence type="predicted"/>
<dbReference type="PRINTS" id="PR00032">
    <property type="entry name" value="HTHARAC"/>
</dbReference>
<keyword evidence="2" id="KW-0238">DNA-binding</keyword>
<organism evidence="5 6">
    <name type="scientific">Treponema pedis</name>
    <dbReference type="NCBI Taxonomy" id="409322"/>
    <lineage>
        <taxon>Bacteria</taxon>
        <taxon>Pseudomonadati</taxon>
        <taxon>Spirochaetota</taxon>
        <taxon>Spirochaetia</taxon>
        <taxon>Spirochaetales</taxon>
        <taxon>Treponemataceae</taxon>
        <taxon>Treponema</taxon>
    </lineage>
</organism>
<dbReference type="InterPro" id="IPR053142">
    <property type="entry name" value="PchR_regulatory_protein"/>
</dbReference>
<evidence type="ECO:0000256" key="3">
    <source>
        <dbReference type="ARBA" id="ARBA00023163"/>
    </source>
</evidence>
<dbReference type="GO" id="GO:0003700">
    <property type="term" value="F:DNA-binding transcription factor activity"/>
    <property type="evidence" value="ECO:0007669"/>
    <property type="project" value="InterPro"/>
</dbReference>
<dbReference type="PANTHER" id="PTHR47893">
    <property type="entry name" value="REGULATORY PROTEIN PCHR"/>
    <property type="match status" value="1"/>
</dbReference>
<dbReference type="InterPro" id="IPR020449">
    <property type="entry name" value="Tscrpt_reg_AraC-type_HTH"/>
</dbReference>
<protein>
    <submittedName>
        <fullName evidence="5">Helix-turn-helix transcriptional regulator</fullName>
    </submittedName>
</protein>
<dbReference type="InterPro" id="IPR018062">
    <property type="entry name" value="HTH_AraC-typ_CS"/>
</dbReference>
<feature type="domain" description="HTH araC/xylS-type" evidence="4">
    <location>
        <begin position="215"/>
        <end position="313"/>
    </location>
</feature>
<dbReference type="AlphaFoldDB" id="A0A7S6WPL1"/>
<dbReference type="PANTHER" id="PTHR47893:SF1">
    <property type="entry name" value="REGULATORY PROTEIN PCHR"/>
    <property type="match status" value="1"/>
</dbReference>
<keyword evidence="1" id="KW-0805">Transcription regulation</keyword>
<dbReference type="GO" id="GO:0043565">
    <property type="term" value="F:sequence-specific DNA binding"/>
    <property type="evidence" value="ECO:0007669"/>
    <property type="project" value="InterPro"/>
</dbReference>
<evidence type="ECO:0000256" key="1">
    <source>
        <dbReference type="ARBA" id="ARBA00023015"/>
    </source>
</evidence>